<evidence type="ECO:0000313" key="2">
    <source>
        <dbReference type="EMBL" id="KAG8176422.1"/>
    </source>
</evidence>
<dbReference type="AlphaFoldDB" id="A0AAV6TWQ4"/>
<keyword evidence="3" id="KW-1185">Reference proteome</keyword>
<evidence type="ECO:0000313" key="3">
    <source>
        <dbReference type="Proteomes" id="UP000827092"/>
    </source>
</evidence>
<feature type="coiled-coil region" evidence="1">
    <location>
        <begin position="34"/>
        <end position="110"/>
    </location>
</feature>
<comment type="caution">
    <text evidence="2">The sequence shown here is derived from an EMBL/GenBank/DDBJ whole genome shotgun (WGS) entry which is preliminary data.</text>
</comment>
<sequence>MTLKMQFDDMMREIENIREIELNEDMFTDCAVNALAMKDTLEKLKNERQRLEKMCQDEKRELAKMKSQVDIQRKRLREEKKKTSSIEKEKNELERVLSEAREVILTYERNSSPELSLLLNSLSTLNDSQTREEHLNVE</sequence>
<name>A0AAV6TWQ4_9ARAC</name>
<dbReference type="EMBL" id="JAFNEN010000885">
    <property type="protein sequence ID" value="KAG8176422.1"/>
    <property type="molecule type" value="Genomic_DNA"/>
</dbReference>
<proteinExistence type="predicted"/>
<protein>
    <submittedName>
        <fullName evidence="2">Uncharacterized protein</fullName>
    </submittedName>
</protein>
<keyword evidence="1" id="KW-0175">Coiled coil</keyword>
<evidence type="ECO:0000256" key="1">
    <source>
        <dbReference type="SAM" id="Coils"/>
    </source>
</evidence>
<gene>
    <name evidence="2" type="ORF">JTE90_018412</name>
</gene>
<dbReference type="Proteomes" id="UP000827092">
    <property type="component" value="Unassembled WGS sequence"/>
</dbReference>
<accession>A0AAV6TWQ4</accession>
<organism evidence="2 3">
    <name type="scientific">Oedothorax gibbosus</name>
    <dbReference type="NCBI Taxonomy" id="931172"/>
    <lineage>
        <taxon>Eukaryota</taxon>
        <taxon>Metazoa</taxon>
        <taxon>Ecdysozoa</taxon>
        <taxon>Arthropoda</taxon>
        <taxon>Chelicerata</taxon>
        <taxon>Arachnida</taxon>
        <taxon>Araneae</taxon>
        <taxon>Araneomorphae</taxon>
        <taxon>Entelegynae</taxon>
        <taxon>Araneoidea</taxon>
        <taxon>Linyphiidae</taxon>
        <taxon>Erigoninae</taxon>
        <taxon>Oedothorax</taxon>
    </lineage>
</organism>
<reference evidence="2 3" key="1">
    <citation type="journal article" date="2022" name="Nat. Ecol. Evol.">
        <title>A masculinizing supergene underlies an exaggerated male reproductive morph in a spider.</title>
        <authorList>
            <person name="Hendrickx F."/>
            <person name="De Corte Z."/>
            <person name="Sonet G."/>
            <person name="Van Belleghem S.M."/>
            <person name="Kostlbacher S."/>
            <person name="Vangestel C."/>
        </authorList>
    </citation>
    <scope>NUCLEOTIDE SEQUENCE [LARGE SCALE GENOMIC DNA]</scope>
    <source>
        <strain evidence="2">W744_W776</strain>
    </source>
</reference>